<keyword evidence="1" id="KW-1133">Transmembrane helix</keyword>
<dbReference type="EMBL" id="JACHMB010000001">
    <property type="protein sequence ID" value="MBB5776191.1"/>
    <property type="molecule type" value="Genomic_DNA"/>
</dbReference>
<sequence>MNGASGRRDDAVRDERDLVRTLRTAAVQMEHRDLADGVARRRRSRRTRRRVRVALAAAAVVAVVAGTAAIVSRPDGHRRAEPATITLPGWDGIRSAEELWPRAVVRVPAYDSEGWRTQVATSMSATEVLLLAKAGKERRLEVYDAARGTIRILGSIPEPQNLRYVAVGTRYIAWYTGPLSGGPVDFWIMPRAGGAARRVGQVAADVDSFGIPDDTLVWSVRGGGGVYRMPVTGGTPQRLPGTDGLRLTSWPWAAGTGSPLVQNRIVNLETGESTEVSLPDGVRTMQCHPEWCAGARGQRGIVQRVDGSEPKTLPQELQPRGLLGDRYAIFGVLDEPMKRGVPLSIVYDFETGVMAKLGERPFAAGDGAVGNGYSTSPSTTPFWWTGSRVQDAKEYIVLNLAAVPR</sequence>
<organism evidence="2 3">
    <name type="scientific">Nonomuraea jabiensis</name>
    <dbReference type="NCBI Taxonomy" id="882448"/>
    <lineage>
        <taxon>Bacteria</taxon>
        <taxon>Bacillati</taxon>
        <taxon>Actinomycetota</taxon>
        <taxon>Actinomycetes</taxon>
        <taxon>Streptosporangiales</taxon>
        <taxon>Streptosporangiaceae</taxon>
        <taxon>Nonomuraea</taxon>
    </lineage>
</organism>
<dbReference type="Gene3D" id="2.120.10.30">
    <property type="entry name" value="TolB, C-terminal domain"/>
    <property type="match status" value="1"/>
</dbReference>
<dbReference type="Proteomes" id="UP000579153">
    <property type="component" value="Unassembled WGS sequence"/>
</dbReference>
<reference evidence="2 3" key="1">
    <citation type="submission" date="2020-08" db="EMBL/GenBank/DDBJ databases">
        <title>Sequencing the genomes of 1000 actinobacteria strains.</title>
        <authorList>
            <person name="Klenk H.-P."/>
        </authorList>
    </citation>
    <scope>NUCLEOTIDE SEQUENCE [LARGE SCALE GENOMIC DNA]</scope>
    <source>
        <strain evidence="2 3">DSM 45507</strain>
    </source>
</reference>
<protein>
    <submittedName>
        <fullName evidence="2">Uncharacterized protein</fullName>
    </submittedName>
</protein>
<dbReference type="InterPro" id="IPR011042">
    <property type="entry name" value="6-blade_b-propeller_TolB-like"/>
</dbReference>
<dbReference type="RefSeq" id="WP_185069753.1">
    <property type="nucleotide sequence ID" value="NZ_JACHMB010000001.1"/>
</dbReference>
<keyword evidence="1" id="KW-0472">Membrane</keyword>
<feature type="transmembrane region" description="Helical" evidence="1">
    <location>
        <begin position="51"/>
        <end position="71"/>
    </location>
</feature>
<evidence type="ECO:0000313" key="2">
    <source>
        <dbReference type="EMBL" id="MBB5776191.1"/>
    </source>
</evidence>
<comment type="caution">
    <text evidence="2">The sequence shown here is derived from an EMBL/GenBank/DDBJ whole genome shotgun (WGS) entry which is preliminary data.</text>
</comment>
<evidence type="ECO:0000256" key="1">
    <source>
        <dbReference type="SAM" id="Phobius"/>
    </source>
</evidence>
<dbReference type="SUPFAM" id="SSF69304">
    <property type="entry name" value="Tricorn protease N-terminal domain"/>
    <property type="match status" value="1"/>
</dbReference>
<evidence type="ECO:0000313" key="3">
    <source>
        <dbReference type="Proteomes" id="UP000579153"/>
    </source>
</evidence>
<dbReference type="AlphaFoldDB" id="A0A7W9G2W9"/>
<keyword evidence="3" id="KW-1185">Reference proteome</keyword>
<gene>
    <name evidence="2" type="ORF">HD596_002947</name>
</gene>
<proteinExistence type="predicted"/>
<keyword evidence="1" id="KW-0812">Transmembrane</keyword>
<name>A0A7W9G2W9_9ACTN</name>
<accession>A0A7W9G2W9</accession>